<keyword evidence="2" id="KW-0223">Dioxygenase</keyword>
<protein>
    <submittedName>
        <fullName evidence="2">Kanamycin B dioxygenase</fullName>
        <ecNumber evidence="2">1.14.11.37</ecNumber>
    </submittedName>
</protein>
<gene>
    <name evidence="2" type="primary">kanJ</name>
    <name evidence="2" type="ORF">V22_25060</name>
</gene>
<dbReference type="Pfam" id="PF05721">
    <property type="entry name" value="PhyH"/>
    <property type="match status" value="1"/>
</dbReference>
<dbReference type="EC" id="1.14.11.37" evidence="2"/>
<evidence type="ECO:0000256" key="1">
    <source>
        <dbReference type="ARBA" id="ARBA00001954"/>
    </source>
</evidence>
<dbReference type="Gene3D" id="2.60.120.620">
    <property type="entry name" value="q2cbj1_9rhob like domain"/>
    <property type="match status" value="1"/>
</dbReference>
<dbReference type="PANTHER" id="PTHR20883:SF48">
    <property type="entry name" value="ECTOINE DIOXYGENASE"/>
    <property type="match status" value="1"/>
</dbReference>
<dbReference type="Proteomes" id="UP000319976">
    <property type="component" value="Chromosome"/>
</dbReference>
<keyword evidence="2" id="KW-0560">Oxidoreductase</keyword>
<organism evidence="2 3">
    <name type="scientific">Calycomorphotria hydatis</name>
    <dbReference type="NCBI Taxonomy" id="2528027"/>
    <lineage>
        <taxon>Bacteria</taxon>
        <taxon>Pseudomonadati</taxon>
        <taxon>Planctomycetota</taxon>
        <taxon>Planctomycetia</taxon>
        <taxon>Planctomycetales</taxon>
        <taxon>Planctomycetaceae</taxon>
        <taxon>Calycomorphotria</taxon>
    </lineage>
</organism>
<dbReference type="RefSeq" id="WP_145263108.1">
    <property type="nucleotide sequence ID" value="NZ_CP036316.1"/>
</dbReference>
<dbReference type="KEGG" id="chya:V22_25060"/>
<proteinExistence type="predicted"/>
<accession>A0A517TA66</accession>
<evidence type="ECO:0000313" key="3">
    <source>
        <dbReference type="Proteomes" id="UP000319976"/>
    </source>
</evidence>
<name>A0A517TA66_9PLAN</name>
<evidence type="ECO:0000313" key="2">
    <source>
        <dbReference type="EMBL" id="QDT65259.1"/>
    </source>
</evidence>
<dbReference type="GO" id="GO:0005506">
    <property type="term" value="F:iron ion binding"/>
    <property type="evidence" value="ECO:0007669"/>
    <property type="project" value="UniProtKB-ARBA"/>
</dbReference>
<dbReference type="EMBL" id="CP036316">
    <property type="protein sequence ID" value="QDT65259.1"/>
    <property type="molecule type" value="Genomic_DNA"/>
</dbReference>
<dbReference type="GO" id="GO:0016706">
    <property type="term" value="F:2-oxoglutarate-dependent dioxygenase activity"/>
    <property type="evidence" value="ECO:0007669"/>
    <property type="project" value="UniProtKB-ARBA"/>
</dbReference>
<dbReference type="AlphaFoldDB" id="A0A517TA66"/>
<reference evidence="2 3" key="1">
    <citation type="submission" date="2019-02" db="EMBL/GenBank/DDBJ databases">
        <title>Deep-cultivation of Planctomycetes and their phenomic and genomic characterization uncovers novel biology.</title>
        <authorList>
            <person name="Wiegand S."/>
            <person name="Jogler M."/>
            <person name="Boedeker C."/>
            <person name="Pinto D."/>
            <person name="Vollmers J."/>
            <person name="Rivas-Marin E."/>
            <person name="Kohn T."/>
            <person name="Peeters S.H."/>
            <person name="Heuer A."/>
            <person name="Rast P."/>
            <person name="Oberbeckmann S."/>
            <person name="Bunk B."/>
            <person name="Jeske O."/>
            <person name="Meyerdierks A."/>
            <person name="Storesund J.E."/>
            <person name="Kallscheuer N."/>
            <person name="Luecker S."/>
            <person name="Lage O.M."/>
            <person name="Pohl T."/>
            <person name="Merkel B.J."/>
            <person name="Hornburger P."/>
            <person name="Mueller R.-W."/>
            <person name="Bruemmer F."/>
            <person name="Labrenz M."/>
            <person name="Spormann A.M."/>
            <person name="Op den Camp H."/>
            <person name="Overmann J."/>
            <person name="Amann R."/>
            <person name="Jetten M.S.M."/>
            <person name="Mascher T."/>
            <person name="Medema M.H."/>
            <person name="Devos D.P."/>
            <person name="Kaster A.-K."/>
            <person name="Ovreas L."/>
            <person name="Rohde M."/>
            <person name="Galperin M.Y."/>
            <person name="Jogler C."/>
        </authorList>
    </citation>
    <scope>NUCLEOTIDE SEQUENCE [LARGE SCALE GENOMIC DNA]</scope>
    <source>
        <strain evidence="2 3">V22</strain>
    </source>
</reference>
<comment type="cofactor">
    <cofactor evidence="1">
        <name>Fe(2+)</name>
        <dbReference type="ChEBI" id="CHEBI:29033"/>
    </cofactor>
</comment>
<dbReference type="SUPFAM" id="SSF51197">
    <property type="entry name" value="Clavaminate synthase-like"/>
    <property type="match status" value="1"/>
</dbReference>
<keyword evidence="3" id="KW-1185">Reference proteome</keyword>
<dbReference type="PANTHER" id="PTHR20883">
    <property type="entry name" value="PHYTANOYL-COA DIOXYGENASE DOMAIN CONTAINING 1"/>
    <property type="match status" value="1"/>
</dbReference>
<dbReference type="OrthoDB" id="976214at2"/>
<dbReference type="InterPro" id="IPR008775">
    <property type="entry name" value="Phytyl_CoA_dOase-like"/>
</dbReference>
<sequence length="293" mass="32865">MSQSLKYLATSNTDRNEIIDHLREHGYCVVENVIPADCVDSICEDVVAAQVRHHDQSEQELAKTRARGHRVGVAGVGLLKQVVNETQSFANYLTDPRVYGVAKLLFGDFVRISCTDCVVTHPGNDRGYWHADWPYNATNSTHVKAPYPDVMMHLASIWMLTRFTEENGGTFLLPGSHLIPNNPAAGGMEGYDQDEPHPDQIQATGPAGSVLLYDSRLWHAVAPNQSEESRVAMIIRYAPWWLNLTPTIRGTPDNDRMVVETGGKNYDATPITREAFERLPEDVKPLYRHWIAE</sequence>